<evidence type="ECO:0000313" key="1">
    <source>
        <dbReference type="EMBL" id="CAB4199128.1"/>
    </source>
</evidence>
<accession>A0A6J5RZL0</accession>
<organism evidence="1">
    <name type="scientific">uncultured Caudovirales phage</name>
    <dbReference type="NCBI Taxonomy" id="2100421"/>
    <lineage>
        <taxon>Viruses</taxon>
        <taxon>Duplodnaviria</taxon>
        <taxon>Heunggongvirae</taxon>
        <taxon>Uroviricota</taxon>
        <taxon>Caudoviricetes</taxon>
        <taxon>Peduoviridae</taxon>
        <taxon>Maltschvirus</taxon>
        <taxon>Maltschvirus maltsch</taxon>
    </lineage>
</organism>
<proteinExistence type="predicted"/>
<gene>
    <name evidence="1" type="ORF">UFOVP1333_23</name>
</gene>
<reference evidence="1" key="1">
    <citation type="submission" date="2020-05" db="EMBL/GenBank/DDBJ databases">
        <authorList>
            <person name="Chiriac C."/>
            <person name="Salcher M."/>
            <person name="Ghai R."/>
            <person name="Kavagutti S V."/>
        </authorList>
    </citation>
    <scope>NUCLEOTIDE SEQUENCE</scope>
</reference>
<protein>
    <submittedName>
        <fullName evidence="1">Uncharacterized protein</fullName>
    </submittedName>
</protein>
<name>A0A6J5RZL0_9CAUD</name>
<sequence>MLFKTFGATGVSQSFYGMRGGFDLILSMTGTNSLTIEREVVKGTWVTWGSAITAAGVTHKTSDVDYCAPLNLRLNLGTKDSGSVLAYLEGAFLADEFTMIEGEYSLLTESEEDLVTENDEYILQEA</sequence>
<dbReference type="EMBL" id="LR797280">
    <property type="protein sequence ID" value="CAB4199128.1"/>
    <property type="molecule type" value="Genomic_DNA"/>
</dbReference>